<reference evidence="2" key="1">
    <citation type="submission" date="2023-03" db="EMBL/GenBank/DDBJ databases">
        <title>Massive genome expansion in bonnet fungi (Mycena s.s.) driven by repeated elements and novel gene families across ecological guilds.</title>
        <authorList>
            <consortium name="Lawrence Berkeley National Laboratory"/>
            <person name="Harder C.B."/>
            <person name="Miyauchi S."/>
            <person name="Viragh M."/>
            <person name="Kuo A."/>
            <person name="Thoen E."/>
            <person name="Andreopoulos B."/>
            <person name="Lu D."/>
            <person name="Skrede I."/>
            <person name="Drula E."/>
            <person name="Henrissat B."/>
            <person name="Morin E."/>
            <person name="Kohler A."/>
            <person name="Barry K."/>
            <person name="LaButti K."/>
            <person name="Morin E."/>
            <person name="Salamov A."/>
            <person name="Lipzen A."/>
            <person name="Mereny Z."/>
            <person name="Hegedus B."/>
            <person name="Baldrian P."/>
            <person name="Stursova M."/>
            <person name="Weitz H."/>
            <person name="Taylor A."/>
            <person name="Grigoriev I.V."/>
            <person name="Nagy L.G."/>
            <person name="Martin F."/>
            <person name="Kauserud H."/>
        </authorList>
    </citation>
    <scope>NUCLEOTIDE SEQUENCE</scope>
    <source>
        <strain evidence="2">CBHHK200</strain>
    </source>
</reference>
<name>A0AAD6SPR4_9AGAR</name>
<comment type="caution">
    <text evidence="2">The sequence shown here is derived from an EMBL/GenBank/DDBJ whole genome shotgun (WGS) entry which is preliminary data.</text>
</comment>
<evidence type="ECO:0000313" key="3">
    <source>
        <dbReference type="Proteomes" id="UP001218188"/>
    </source>
</evidence>
<dbReference type="Proteomes" id="UP001218188">
    <property type="component" value="Unassembled WGS sequence"/>
</dbReference>
<feature type="region of interest" description="Disordered" evidence="1">
    <location>
        <begin position="1"/>
        <end position="20"/>
    </location>
</feature>
<protein>
    <submittedName>
        <fullName evidence="2">Uncharacterized protein</fullName>
    </submittedName>
</protein>
<dbReference type="EMBL" id="JARJCM010000087">
    <property type="protein sequence ID" value="KAJ7030866.1"/>
    <property type="molecule type" value="Genomic_DNA"/>
</dbReference>
<proteinExistence type="predicted"/>
<gene>
    <name evidence="2" type="ORF">C8F04DRAFT_1112730</name>
</gene>
<evidence type="ECO:0000313" key="2">
    <source>
        <dbReference type="EMBL" id="KAJ7030866.1"/>
    </source>
</evidence>
<evidence type="ECO:0000256" key="1">
    <source>
        <dbReference type="SAM" id="MobiDB-lite"/>
    </source>
</evidence>
<accession>A0AAD6SPR4</accession>
<sequence length="248" mass="27247">MGSAISAVREQAQAGDESAKKKMKEQLDFLVKAVDAKLDGYQGELDAGFSDPSSIQKRQVPGIRAMRWSREYRVDVSKNANDQIGAAVDSFFGAAEEGADVRKSVISGFKSVVKAGLDVFLGNGEAGEQEDQKFFVFMQHNALVRIDIKMWRYNFSGKGVMSEHENVFGSVMCLSVVDHMALKLDEMVFLLSEYAGDDTTAVELYVDKLVSLWRKVMYIPTNEDRNREQPRVFGGMAALAAPAPAGAA</sequence>
<keyword evidence="3" id="KW-1185">Reference proteome</keyword>
<organism evidence="2 3">
    <name type="scientific">Mycena alexandri</name>
    <dbReference type="NCBI Taxonomy" id="1745969"/>
    <lineage>
        <taxon>Eukaryota</taxon>
        <taxon>Fungi</taxon>
        <taxon>Dikarya</taxon>
        <taxon>Basidiomycota</taxon>
        <taxon>Agaricomycotina</taxon>
        <taxon>Agaricomycetes</taxon>
        <taxon>Agaricomycetidae</taxon>
        <taxon>Agaricales</taxon>
        <taxon>Marasmiineae</taxon>
        <taxon>Mycenaceae</taxon>
        <taxon>Mycena</taxon>
    </lineage>
</organism>
<dbReference type="AlphaFoldDB" id="A0AAD6SPR4"/>